<feature type="chain" id="PRO_5044767475" description="Peptidase A1 domain-containing protein" evidence="3">
    <location>
        <begin position="48"/>
        <end position="494"/>
    </location>
</feature>
<gene>
    <name evidence="5" type="ORF">URODEC1_LOCUS119013</name>
</gene>
<organism evidence="5 6">
    <name type="scientific">Urochloa decumbens</name>
    <dbReference type="NCBI Taxonomy" id="240449"/>
    <lineage>
        <taxon>Eukaryota</taxon>
        <taxon>Viridiplantae</taxon>
        <taxon>Streptophyta</taxon>
        <taxon>Embryophyta</taxon>
        <taxon>Tracheophyta</taxon>
        <taxon>Spermatophyta</taxon>
        <taxon>Magnoliopsida</taxon>
        <taxon>Liliopsida</taxon>
        <taxon>Poales</taxon>
        <taxon>Poaceae</taxon>
        <taxon>PACMAD clade</taxon>
        <taxon>Panicoideae</taxon>
        <taxon>Panicodae</taxon>
        <taxon>Paniceae</taxon>
        <taxon>Melinidinae</taxon>
        <taxon>Urochloa</taxon>
    </lineage>
</organism>
<dbReference type="InterPro" id="IPR001969">
    <property type="entry name" value="Aspartic_peptidase_AS"/>
</dbReference>
<keyword evidence="6" id="KW-1185">Reference proteome</keyword>
<comment type="caution">
    <text evidence="5">The sequence shown here is derived from an EMBL/GenBank/DDBJ whole genome shotgun (WGS) entry which is preliminary data.</text>
</comment>
<dbReference type="InterPro" id="IPR021109">
    <property type="entry name" value="Peptidase_aspartic_dom_sf"/>
</dbReference>
<name>A0ABC9GVK4_9POAL</name>
<dbReference type="InterPro" id="IPR001461">
    <property type="entry name" value="Aspartic_peptidase_A1"/>
</dbReference>
<dbReference type="Pfam" id="PF14541">
    <property type="entry name" value="TAXi_C"/>
    <property type="match status" value="1"/>
</dbReference>
<feature type="domain" description="Peptidase A1" evidence="4">
    <location>
        <begin position="126"/>
        <end position="489"/>
    </location>
</feature>
<evidence type="ECO:0000256" key="2">
    <source>
        <dbReference type="PIRSR" id="PIRSR601461-1"/>
    </source>
</evidence>
<dbReference type="PROSITE" id="PS00141">
    <property type="entry name" value="ASP_PROTEASE"/>
    <property type="match status" value="1"/>
</dbReference>
<dbReference type="InterPro" id="IPR032861">
    <property type="entry name" value="TAXi_N"/>
</dbReference>
<dbReference type="PANTHER" id="PTHR13683:SF338">
    <property type="entry name" value="CHLOROPLAST NUCLEOID DNA-BINDING PROTEIN CND41-LIKE"/>
    <property type="match status" value="1"/>
</dbReference>
<dbReference type="Pfam" id="PF14543">
    <property type="entry name" value="TAXi_N"/>
    <property type="match status" value="1"/>
</dbReference>
<feature type="signal peptide" evidence="3">
    <location>
        <begin position="1"/>
        <end position="47"/>
    </location>
</feature>
<dbReference type="Proteomes" id="UP001497457">
    <property type="component" value="Unassembled WGS sequence"/>
</dbReference>
<proteinExistence type="inferred from homology"/>
<sequence length="494" mass="51920">MLHKKKLRRSIILTHASSSAYTPRRRAFMALPNLLLLLCIVSISADATQPPRTLHVPVLHRNAIFPPAPGATPSSSRLLRLHAADDATYYTVQLAPSLHSTAAADDDDDRLRSPVISGLPFDSGEYFAAIGVGDPPTRALVVIDTGSDLTWLQCAPCVRCYRQLTPLYDPRRSGSYSPIPCASTRCRGVLRYPGCDPRTGGCLYMVVYGDGSSSTGHLATDRLVFPDGGGGGTTRAVHHHNVTLGCGHNNGGLLESAAGILGVGRGALSFPAQAAAAYGRVFSYCLGDRAARAERAASSAGYLVFGRAPEPPSTAFTPLRTNPRRPGLYYVDMADVSVGGERVAAGFSAGLALDAATGRGGVVVDSGTAISRLPGAAYAAVRDAFDARAAAGGARRVAHANLSVFDACYDLRRGGATVRVPSVVLHFAGGADMALPPANYLVPVVDVDRRTYFCLGLQPAEDDLNVLGNVQQQGFGVTFDVERGRIGFAPNVCV</sequence>
<dbReference type="PROSITE" id="PS51767">
    <property type="entry name" value="PEPTIDASE_A1"/>
    <property type="match status" value="1"/>
</dbReference>
<accession>A0ABC9GVK4</accession>
<dbReference type="SUPFAM" id="SSF50630">
    <property type="entry name" value="Acid proteases"/>
    <property type="match status" value="1"/>
</dbReference>
<evidence type="ECO:0000256" key="1">
    <source>
        <dbReference type="ARBA" id="ARBA00007447"/>
    </source>
</evidence>
<evidence type="ECO:0000313" key="5">
    <source>
        <dbReference type="EMBL" id="CAM0145256.1"/>
    </source>
</evidence>
<dbReference type="InterPro" id="IPR033121">
    <property type="entry name" value="PEPTIDASE_A1"/>
</dbReference>
<protein>
    <recommendedName>
        <fullName evidence="4">Peptidase A1 domain-containing protein</fullName>
    </recommendedName>
</protein>
<evidence type="ECO:0000313" key="6">
    <source>
        <dbReference type="Proteomes" id="UP001497457"/>
    </source>
</evidence>
<evidence type="ECO:0000256" key="3">
    <source>
        <dbReference type="SAM" id="SignalP"/>
    </source>
</evidence>
<comment type="similarity">
    <text evidence="1">Belongs to the peptidase A1 family.</text>
</comment>
<dbReference type="InterPro" id="IPR032799">
    <property type="entry name" value="TAXi_C"/>
</dbReference>
<dbReference type="Gene3D" id="2.40.70.10">
    <property type="entry name" value="Acid Proteases"/>
    <property type="match status" value="2"/>
</dbReference>
<dbReference type="PANTHER" id="PTHR13683">
    <property type="entry name" value="ASPARTYL PROTEASES"/>
    <property type="match status" value="1"/>
</dbReference>
<evidence type="ECO:0000259" key="4">
    <source>
        <dbReference type="PROSITE" id="PS51767"/>
    </source>
</evidence>
<dbReference type="EMBL" id="CAXIPR030000178">
    <property type="protein sequence ID" value="CAM0145256.1"/>
    <property type="molecule type" value="Genomic_DNA"/>
</dbReference>
<keyword evidence="3" id="KW-0732">Signal</keyword>
<feature type="active site" evidence="2">
    <location>
        <position position="144"/>
    </location>
</feature>
<feature type="active site" evidence="2">
    <location>
        <position position="365"/>
    </location>
</feature>
<reference evidence="5" key="1">
    <citation type="submission" date="2024-10" db="EMBL/GenBank/DDBJ databases">
        <authorList>
            <person name="Ryan C."/>
        </authorList>
    </citation>
    <scope>NUCLEOTIDE SEQUENCE [LARGE SCALE GENOMIC DNA]</scope>
</reference>
<dbReference type="AlphaFoldDB" id="A0ABC9GVK4"/>